<evidence type="ECO:0000259" key="2">
    <source>
        <dbReference type="PROSITE" id="PS51083"/>
    </source>
</evidence>
<keyword evidence="1" id="KW-0862">Zinc</keyword>
<dbReference type="PANTHER" id="PTHR15555:SF0">
    <property type="entry name" value="ZINC FINGER HIT DOMAIN-CONTAINING PROTEIN 2"/>
    <property type="match status" value="1"/>
</dbReference>
<evidence type="ECO:0000256" key="1">
    <source>
        <dbReference type="PROSITE-ProRule" id="PRU00453"/>
    </source>
</evidence>
<protein>
    <recommendedName>
        <fullName evidence="2">HIT-type domain-containing protein</fullName>
    </recommendedName>
</protein>
<dbReference type="Gene3D" id="3.30.60.190">
    <property type="match status" value="1"/>
</dbReference>
<name>A0ABQ0DXK3_9EUKA</name>
<evidence type="ECO:0000313" key="3">
    <source>
        <dbReference type="EMBL" id="GAB1227593.1"/>
    </source>
</evidence>
<keyword evidence="4" id="KW-1185">Reference proteome</keyword>
<accession>A0ABQ0DXK3</accession>
<gene>
    <name evidence="3" type="ORF">ENUP19_0346G0016</name>
</gene>
<organism evidence="3 4">
    <name type="scientific">Entamoeba nuttalli</name>
    <dbReference type="NCBI Taxonomy" id="412467"/>
    <lineage>
        <taxon>Eukaryota</taxon>
        <taxon>Amoebozoa</taxon>
        <taxon>Evosea</taxon>
        <taxon>Archamoebae</taxon>
        <taxon>Mastigamoebida</taxon>
        <taxon>Entamoebidae</taxon>
        <taxon>Entamoeba</taxon>
    </lineage>
</organism>
<dbReference type="InterPro" id="IPR039646">
    <property type="entry name" value="ZNHIT2"/>
</dbReference>
<proteinExistence type="predicted"/>
<reference evidence="3 4" key="1">
    <citation type="journal article" date="2019" name="PLoS Negl. Trop. Dis.">
        <title>Whole genome sequencing of Entamoeba nuttalli reveals mammalian host-related molecular signatures and a novel octapeptide-repeat surface protein.</title>
        <authorList>
            <person name="Tanaka M."/>
            <person name="Makiuchi T."/>
            <person name="Komiyama T."/>
            <person name="Shiina T."/>
            <person name="Osaki K."/>
            <person name="Tachibana H."/>
        </authorList>
    </citation>
    <scope>NUCLEOTIDE SEQUENCE [LARGE SCALE GENOMIC DNA]</scope>
    <source>
        <strain evidence="3 4">P19-061405</strain>
    </source>
</reference>
<sequence length="296" mass="34915">MTKKYIEKICCVDKKDSHYVCPRCHQGVCSVKCYQTHNNGSCFNSFSSNEINQLMKFKIKEDEIQSFKDVLQKDGKVDTEKYDTKDIDDMLLRKIESGEINDINQLKAILSQDQIQKFERNLNKLCQQQIEQYVPWYLSVSSSNLPREIMTSINVSKVSPIVVQCIDCCCVVYIALTRLYVSTEIFDVYSSEIDVQLQELLPFLYQRYPTVFPNDYIYYVIDWMKKNEYIENIPQAASLIRGDYQIIKEDIYLVSLLISHLHQFYSQFPLISKKLEFYYAFVNTQKYRSITISYIK</sequence>
<keyword evidence="1" id="KW-0863">Zinc-finger</keyword>
<evidence type="ECO:0000313" key="4">
    <source>
        <dbReference type="Proteomes" id="UP001628156"/>
    </source>
</evidence>
<comment type="caution">
    <text evidence="3">The sequence shown here is derived from an EMBL/GenBank/DDBJ whole genome shotgun (WGS) entry which is preliminary data.</text>
</comment>
<dbReference type="EMBL" id="BAAFRS010000346">
    <property type="protein sequence ID" value="GAB1227593.1"/>
    <property type="molecule type" value="Genomic_DNA"/>
</dbReference>
<dbReference type="PANTHER" id="PTHR15555">
    <property type="entry name" value="ZINC FINGER HIT DOMAIN CONTAINING PROTEIN 2 PROTEIN FON -RELATED"/>
    <property type="match status" value="1"/>
</dbReference>
<feature type="domain" description="HIT-type" evidence="2">
    <location>
        <begin position="7"/>
        <end position="42"/>
    </location>
</feature>
<keyword evidence="1" id="KW-0479">Metal-binding</keyword>
<dbReference type="PROSITE" id="PS51083">
    <property type="entry name" value="ZF_HIT"/>
    <property type="match status" value="1"/>
</dbReference>
<dbReference type="InterPro" id="IPR007529">
    <property type="entry name" value="Znf_HIT"/>
</dbReference>
<dbReference type="Proteomes" id="UP001628156">
    <property type="component" value="Unassembled WGS sequence"/>
</dbReference>